<keyword evidence="3" id="KW-1185">Reference proteome</keyword>
<dbReference type="RefSeq" id="WP_012281374.1">
    <property type="nucleotide sequence ID" value="NC_010337.2"/>
</dbReference>
<dbReference type="OrthoDB" id="2875909at2"/>
<proteinExistence type="predicted"/>
<dbReference type="Pfam" id="PF14191">
    <property type="entry name" value="YodL"/>
    <property type="match status" value="1"/>
</dbReference>
<evidence type="ECO:0000313" key="3">
    <source>
        <dbReference type="Proteomes" id="UP000008550"/>
    </source>
</evidence>
<protein>
    <recommendedName>
        <fullName evidence="1">YodL-like domain-containing protein</fullName>
    </recommendedName>
</protein>
<sequence>MNGVSIKNHRVLFYGNTAGYIENGRAIVDPMFHCEELKDYLTMKQGLEIEWTNGVYDRLAGGGLDPDGNAPVLKNCRIHQLKPEVDVMMKFIGYDELLERFGEPNPDNYRVVYDGQIETNDLDAIYEKFNLDHPPGYQGHSLSMSDVIELYDQNGSSFHYVDRFGFKEIAFQSPEQEQQYGQTMAL</sequence>
<organism evidence="2 3">
    <name type="scientific">Heliobacterium modesticaldum (strain ATCC 51547 / Ice1)</name>
    <dbReference type="NCBI Taxonomy" id="498761"/>
    <lineage>
        <taxon>Bacteria</taxon>
        <taxon>Bacillati</taxon>
        <taxon>Bacillota</taxon>
        <taxon>Clostridia</taxon>
        <taxon>Eubacteriales</taxon>
        <taxon>Heliobacteriaceae</taxon>
        <taxon>Heliomicrobium</taxon>
    </lineage>
</organism>
<dbReference type="AlphaFoldDB" id="B0TG27"/>
<gene>
    <name evidence="2" type="ORF">HM1_0579</name>
</gene>
<dbReference type="eggNOG" id="COG4227">
    <property type="taxonomic scope" value="Bacteria"/>
</dbReference>
<evidence type="ECO:0000313" key="2">
    <source>
        <dbReference type="EMBL" id="ABZ83184.1"/>
    </source>
</evidence>
<dbReference type="HOGENOM" id="CLU_1432434_0_0_9"/>
<dbReference type="EMBL" id="CP000930">
    <property type="protein sequence ID" value="ABZ83184.1"/>
    <property type="molecule type" value="Genomic_DNA"/>
</dbReference>
<feature type="domain" description="YodL-like" evidence="1">
    <location>
        <begin position="75"/>
        <end position="171"/>
    </location>
</feature>
<evidence type="ECO:0000259" key="1">
    <source>
        <dbReference type="Pfam" id="PF14191"/>
    </source>
</evidence>
<dbReference type="Proteomes" id="UP000008550">
    <property type="component" value="Chromosome"/>
</dbReference>
<dbReference type="STRING" id="498761.HM1_0579"/>
<dbReference type="InterPro" id="IPR025923">
    <property type="entry name" value="YodL-like_dom"/>
</dbReference>
<dbReference type="KEGG" id="hmo:HM1_0579"/>
<accession>B0TG27</accession>
<name>B0TG27_HELMI</name>
<reference evidence="2 3" key="1">
    <citation type="journal article" date="2008" name="J. Bacteriol.">
        <title>The genome of Heliobacterium modesticaldum, a phototrophic representative of the Firmicutes containing the simplest photosynthetic apparatus.</title>
        <authorList>
            <person name="Sattley W.M."/>
            <person name="Madigan M.T."/>
            <person name="Swingley W.D."/>
            <person name="Cheung P.C."/>
            <person name="Clocksin K.M."/>
            <person name="Conrad A.L."/>
            <person name="Dejesa L.C."/>
            <person name="Honchak B.M."/>
            <person name="Jung D.O."/>
            <person name="Karbach L.E."/>
            <person name="Kurdoglu A."/>
            <person name="Lahiri S."/>
            <person name="Mastrian S.D."/>
            <person name="Page L.E."/>
            <person name="Taylor H.L."/>
            <person name="Wang Z.T."/>
            <person name="Raymond J."/>
            <person name="Chen M."/>
            <person name="Blankenship R.E."/>
            <person name="Touchman J.W."/>
        </authorList>
    </citation>
    <scope>NUCLEOTIDE SEQUENCE [LARGE SCALE GENOMIC DNA]</scope>
    <source>
        <strain evidence="3">ATCC 51547 / Ice1</strain>
    </source>
</reference>